<protein>
    <submittedName>
        <fullName evidence="2">Putative DNA-binding domain-containing protein</fullName>
    </submittedName>
</protein>
<dbReference type="AlphaFoldDB" id="A0A7S8IUI2"/>
<name>A0A7S8IUI2_9SPHN</name>
<dbReference type="Proteomes" id="UP000594459">
    <property type="component" value="Chromosome"/>
</dbReference>
<dbReference type="EMBL" id="CP064654">
    <property type="protein sequence ID" value="QPC99034.1"/>
    <property type="molecule type" value="Genomic_DNA"/>
</dbReference>
<evidence type="ECO:0000259" key="1">
    <source>
        <dbReference type="Pfam" id="PF09836"/>
    </source>
</evidence>
<reference evidence="2 3" key="1">
    <citation type="submission" date="2020-11" db="EMBL/GenBank/DDBJ databases">
        <title>The genome sequence of Erythrobacter sp. 6D36.</title>
        <authorList>
            <person name="Liu Y."/>
        </authorList>
    </citation>
    <scope>NUCLEOTIDE SEQUENCE [LARGE SCALE GENOMIC DNA]</scope>
    <source>
        <strain evidence="2 3">6D36</strain>
    </source>
</reference>
<feature type="domain" description="Putative DNA-binding" evidence="1">
    <location>
        <begin position="6"/>
        <end position="87"/>
    </location>
</feature>
<accession>A0A7S8IUI2</accession>
<dbReference type="KEGG" id="qso:IRL76_00120"/>
<evidence type="ECO:0000313" key="3">
    <source>
        <dbReference type="Proteomes" id="UP000594459"/>
    </source>
</evidence>
<dbReference type="GO" id="GO:0003677">
    <property type="term" value="F:DNA binding"/>
    <property type="evidence" value="ECO:0007669"/>
    <property type="project" value="UniProtKB-KW"/>
</dbReference>
<organism evidence="2 3">
    <name type="scientific">Qipengyuania soli</name>
    <dbReference type="NCBI Taxonomy" id="2782568"/>
    <lineage>
        <taxon>Bacteria</taxon>
        <taxon>Pseudomonadati</taxon>
        <taxon>Pseudomonadota</taxon>
        <taxon>Alphaproteobacteria</taxon>
        <taxon>Sphingomonadales</taxon>
        <taxon>Erythrobacteraceae</taxon>
        <taxon>Qipengyuania</taxon>
    </lineage>
</organism>
<evidence type="ECO:0000313" key="2">
    <source>
        <dbReference type="EMBL" id="QPC99034.1"/>
    </source>
</evidence>
<keyword evidence="3" id="KW-1185">Reference proteome</keyword>
<dbReference type="InterPro" id="IPR018640">
    <property type="entry name" value="DUF2063"/>
</dbReference>
<dbReference type="Pfam" id="PF09836">
    <property type="entry name" value="DUF2063"/>
    <property type="match status" value="1"/>
</dbReference>
<keyword evidence="2" id="KW-0238">DNA-binding</keyword>
<sequence>MSTLAQLQEDFLGRILAEDDVADDRADGFAIYRNNYRSSLVEALRATFERTDRLVGADAFRTAAAHHCIVHPPSSWTLDLAGAGFPDTCADLFAKDPDVSELAALEWAMHCAFTAADAEPLDMAGFGAATASFGEGEWASLRLAFLPGTASTSASFDLVCLWSSLASDGSEPDLLSLDEPHSAIVWREGERPVFVLRPQWEGRALVAMLAGSSFSEACSLLAADLGEDAAVNEAGLMLARWLRDGLLASVLQ</sequence>
<proteinExistence type="predicted"/>
<gene>
    <name evidence="2" type="ORF">IRL76_00120</name>
</gene>
<dbReference type="RefSeq" id="WP_200982038.1">
    <property type="nucleotide sequence ID" value="NZ_CP064654.1"/>
</dbReference>